<keyword evidence="12" id="KW-1185">Reference proteome</keyword>
<dbReference type="GO" id="GO:0046677">
    <property type="term" value="P:response to antibiotic"/>
    <property type="evidence" value="ECO:0007669"/>
    <property type="project" value="InterPro"/>
</dbReference>
<accession>G0A6C0</accession>
<dbReference type="InterPro" id="IPR028974">
    <property type="entry name" value="TSP_type-3_rpt"/>
</dbReference>
<dbReference type="Gene3D" id="4.10.1080.10">
    <property type="entry name" value="TSP type-3 repeat"/>
    <property type="match status" value="1"/>
</dbReference>
<organism evidence="11 12">
    <name type="scientific">Methylomonas methanica (strain DSM 25384 / MC09)</name>
    <dbReference type="NCBI Taxonomy" id="857087"/>
    <lineage>
        <taxon>Bacteria</taxon>
        <taxon>Pseudomonadati</taxon>
        <taxon>Pseudomonadota</taxon>
        <taxon>Gammaproteobacteria</taxon>
        <taxon>Methylococcales</taxon>
        <taxon>Methylococcaceae</taxon>
        <taxon>Methylomonas</taxon>
    </lineage>
</organism>
<evidence type="ECO:0000313" key="11">
    <source>
        <dbReference type="EMBL" id="AEG01748.1"/>
    </source>
</evidence>
<evidence type="ECO:0000256" key="2">
    <source>
        <dbReference type="ARBA" id="ARBA00022729"/>
    </source>
</evidence>
<keyword evidence="4" id="KW-0133">Cell shape</keyword>
<dbReference type="SUPFAM" id="SSF103647">
    <property type="entry name" value="TSP type-3 repeat"/>
    <property type="match status" value="1"/>
</dbReference>
<dbReference type="SUPFAM" id="SSF56601">
    <property type="entry name" value="beta-lactamase/transpeptidase-like"/>
    <property type="match status" value="1"/>
</dbReference>
<dbReference type="GO" id="GO:0071555">
    <property type="term" value="P:cell wall organization"/>
    <property type="evidence" value="ECO:0007669"/>
    <property type="project" value="UniProtKB-KW"/>
</dbReference>
<dbReference type="Pfam" id="PF02412">
    <property type="entry name" value="TSP_3"/>
    <property type="match status" value="2"/>
</dbReference>
<reference evidence="12" key="3">
    <citation type="submission" date="2011-05" db="EMBL/GenBank/DDBJ databases">
        <title>Complete sequence of Methylomonas methanica MC09.</title>
        <authorList>
            <consortium name="US DOE Joint Genome Institute"/>
            <person name="Lucas S."/>
            <person name="Han J."/>
            <person name="Lapidus A."/>
            <person name="Cheng J.-F."/>
            <person name="Goodwin L."/>
            <person name="Pitluck S."/>
            <person name="Peters L."/>
            <person name="Mikhailova N."/>
            <person name="Teshima H."/>
            <person name="Han C."/>
            <person name="Tapia R."/>
            <person name="Land M."/>
            <person name="Hauser L."/>
            <person name="Kyrpides N."/>
            <person name="Ivanova N."/>
            <person name="Pagani I."/>
            <person name="Stein L."/>
            <person name="Woyke T."/>
        </authorList>
    </citation>
    <scope>NUCLEOTIDE SEQUENCE [LARGE SCALE GENOMIC DNA]</scope>
    <source>
        <strain evidence="12">MC09</strain>
    </source>
</reference>
<keyword evidence="6" id="KW-0961">Cell wall biogenesis/degradation</keyword>
<feature type="domain" description="Peptidase S11 D-alanyl-D-alanine carboxypeptidase A N-terminal" evidence="10">
    <location>
        <begin position="606"/>
        <end position="720"/>
    </location>
</feature>
<dbReference type="KEGG" id="mmt:Metme_3377"/>
<evidence type="ECO:0000256" key="5">
    <source>
        <dbReference type="ARBA" id="ARBA00022984"/>
    </source>
</evidence>
<evidence type="ECO:0000256" key="9">
    <source>
        <dbReference type="SAM" id="SignalP"/>
    </source>
</evidence>
<dbReference type="GO" id="GO:0009252">
    <property type="term" value="P:peptidoglycan biosynthetic process"/>
    <property type="evidence" value="ECO:0007669"/>
    <property type="project" value="UniProtKB-KW"/>
</dbReference>
<keyword evidence="2 9" id="KW-0732">Signal</keyword>
<comment type="similarity">
    <text evidence="1 8">Belongs to the peptidase S11 family.</text>
</comment>
<evidence type="ECO:0000256" key="6">
    <source>
        <dbReference type="ARBA" id="ARBA00023316"/>
    </source>
</evidence>
<dbReference type="InterPro" id="IPR000871">
    <property type="entry name" value="Beta-lactam_class-A"/>
</dbReference>
<dbReference type="GO" id="GO:0009002">
    <property type="term" value="F:serine-type D-Ala-D-Ala carboxypeptidase activity"/>
    <property type="evidence" value="ECO:0007669"/>
    <property type="project" value="InterPro"/>
</dbReference>
<keyword evidence="5" id="KW-0573">Peptidoglycan synthesis</keyword>
<dbReference type="STRING" id="857087.Metme_3377"/>
<dbReference type="InterPro" id="IPR018044">
    <property type="entry name" value="Peptidase_S11"/>
</dbReference>
<dbReference type="Gene3D" id="3.40.710.10">
    <property type="entry name" value="DD-peptidase/beta-lactamase superfamily"/>
    <property type="match status" value="1"/>
</dbReference>
<feature type="active site" description="Acyl-ester intermediate" evidence="7">
    <location>
        <position position="612"/>
    </location>
</feature>
<evidence type="ECO:0000256" key="3">
    <source>
        <dbReference type="ARBA" id="ARBA00022801"/>
    </source>
</evidence>
<dbReference type="EMBL" id="CP002738">
    <property type="protein sequence ID" value="AEG01748.1"/>
    <property type="molecule type" value="Genomic_DNA"/>
</dbReference>
<dbReference type="OrthoDB" id="9779283at2"/>
<dbReference type="InterPro" id="IPR001967">
    <property type="entry name" value="Peptidase_S11_N"/>
</dbReference>
<feature type="active site" description="Proton acceptor" evidence="7">
    <location>
        <position position="615"/>
    </location>
</feature>
<dbReference type="HOGENOM" id="CLU_305393_0_0_6"/>
<feature type="active site" evidence="7">
    <location>
        <position position="678"/>
    </location>
</feature>
<evidence type="ECO:0000256" key="4">
    <source>
        <dbReference type="ARBA" id="ARBA00022960"/>
    </source>
</evidence>
<proteinExistence type="inferred from homology"/>
<evidence type="ECO:0000256" key="1">
    <source>
        <dbReference type="ARBA" id="ARBA00007164"/>
    </source>
</evidence>
<dbReference type="PRINTS" id="PR00725">
    <property type="entry name" value="DADACBPTASE1"/>
</dbReference>
<evidence type="ECO:0000256" key="8">
    <source>
        <dbReference type="RuleBase" id="RU004016"/>
    </source>
</evidence>
<feature type="signal peptide" evidence="9">
    <location>
        <begin position="1"/>
        <end position="28"/>
    </location>
</feature>
<dbReference type="GO" id="GO:0005509">
    <property type="term" value="F:calcium ion binding"/>
    <property type="evidence" value="ECO:0007669"/>
    <property type="project" value="InterPro"/>
</dbReference>
<protein>
    <submittedName>
        <fullName evidence="11">Peptidase S11 D-alanyl-D-alanine carboxypeptidase 1</fullName>
    </submittedName>
</protein>
<feature type="chain" id="PRO_5003396390" evidence="9">
    <location>
        <begin position="29"/>
        <end position="971"/>
    </location>
</feature>
<sequence length="971" mass="103758">MSHGYRTKRIAKVGCFLISLTVCFPVLADSDADGIEDRFDNCIFRANPSQTDSDGDGFGDRCDADFDNNAFVNVADLAFFKSVFGTPSVQADFDKNGFVNVADLAYFKSLFGRAPGPAGDNVYPVSAMADAKLEAEARVTTRCDANNLATYVIEGELSMSGGSPGLRPFDTATITFSDDLGNSNTASAEDHHYSITLREATLGSIRQTQLSIQADGHPEILSANKTVQLAGCHPPAVPFDVFNGPTQRDLPPVFGTEPGKPNEVDIIHLGGLPEGPTKTAIVAAAGTGAGAKLYSFTLDAATHAPVFMKASDSFAGFDIKLLPLSGDLSPDLTVDPFVAALRSGDNLWLRTWQIAGDGSFTYFSGRGYGENAKVRVEAYAITQRVLDNGNYQVATPIRTDRGKLRFVTWLIDRNNGEVYGRYDSNDFGEPSADTELSVSHLKDGLFVVSYQNDQGRLANHYWRVDNLGNPVSAGSMVSGLNLRGTGSSVAFADAALNLPLLTDDFVTPVFYHDSALADRDDLRLYVWETRNNVYDFGSIQQPYLISHSQLDQTPDSLGVTLDYAPGLTSPNDAPPNVRAMLADDKVGDFNLNDGELFTQTAAGELTEVQMASVTKVMVLLLAVEAVNDGQVALTDVVEVSEGAGNVGGSRVGGPEGEGLVPGETQTLELLLQGMMLTSGNDAAAAIAEHVAKQSGGSLEDFIGRMNIRATELGMFDTTYWVPDEPFGGPGGGGTSTPEDQIKLWRFARDIPLFTEFAKSTFFYGCGSDPLGAEKCWSIDKFNDGGYPGMNGWKGGNGGFPINAYTTAMNGPFCIDSGCLIAESYRLDRPLIVGIQDSGNRWGDAARLWDFGFQSQFTPDKRGSGVNLGSTADFALDGVGDLTTASIHLPIVQGTVQVCSWRTLADPGFLTQNSCVELDVSGLAAGPDRAVPTKIDGAVLGTTFADADYIVGHRDLGGFFRLALWRVGNLEP</sequence>
<reference key="2">
    <citation type="submission" date="2011-05" db="EMBL/GenBank/DDBJ databases">
        <title>Complete genome sequence of the aerobic marine methanotroph Methylomonas methanica MC09.</title>
        <authorList>
            <person name="Boden R."/>
            <person name="Cunliffe M."/>
            <person name="Scanlan J."/>
            <person name="Moussard H."/>
            <person name="Kits K.D."/>
            <person name="Klotz M."/>
            <person name="Jetten M."/>
            <person name="Vuilleumier S."/>
            <person name="Han J."/>
            <person name="Peters L."/>
            <person name="Mikhailova N."/>
            <person name="Teshima H."/>
            <person name="Tapia R."/>
            <person name="Kyrpides N."/>
            <person name="Ivanova N."/>
            <person name="Pagani I."/>
            <person name="Cheng J.-F."/>
            <person name="Goodwin L."/>
            <person name="Han C."/>
            <person name="Hauser L."/>
            <person name="Land M."/>
            <person name="Lapidus A."/>
            <person name="Lucas S."/>
            <person name="Pitluck S."/>
            <person name="Woyke T."/>
            <person name="Stein L.Y."/>
            <person name="Murrell C."/>
        </authorList>
    </citation>
    <scope>NUCLEOTIDE SEQUENCE</scope>
    <source>
        <strain>MC09</strain>
    </source>
</reference>
<dbReference type="Proteomes" id="UP000008888">
    <property type="component" value="Chromosome"/>
</dbReference>
<evidence type="ECO:0000256" key="7">
    <source>
        <dbReference type="PIRSR" id="PIRSR618044-1"/>
    </source>
</evidence>
<gene>
    <name evidence="11" type="ordered locus">Metme_3377</name>
</gene>
<dbReference type="eggNOG" id="COG1686">
    <property type="taxonomic scope" value="Bacteria"/>
</dbReference>
<dbReference type="PANTHER" id="PTHR35333:SF3">
    <property type="entry name" value="BETA-LACTAMASE-TYPE TRANSPEPTIDASE FOLD CONTAINING PROTEIN"/>
    <property type="match status" value="1"/>
</dbReference>
<dbReference type="GO" id="GO:0006508">
    <property type="term" value="P:proteolysis"/>
    <property type="evidence" value="ECO:0007669"/>
    <property type="project" value="InterPro"/>
</dbReference>
<dbReference type="GO" id="GO:0008360">
    <property type="term" value="P:regulation of cell shape"/>
    <property type="evidence" value="ECO:0007669"/>
    <property type="project" value="UniProtKB-KW"/>
</dbReference>
<reference evidence="11 12" key="1">
    <citation type="journal article" date="2011" name="J. Bacteriol.">
        <title>Complete Genome Sequence of the Aerobic Marine Methanotroph Methylomonas methanica MC09.</title>
        <authorList>
            <person name="Boden R."/>
            <person name="Cunliffe M."/>
            <person name="Scanlan J."/>
            <person name="Moussard H."/>
            <person name="Kits K.D."/>
            <person name="Klotz M.G."/>
            <person name="Jetten M.S."/>
            <person name="Vuilleumier S."/>
            <person name="Han J."/>
            <person name="Peters L."/>
            <person name="Mikhailova N."/>
            <person name="Teshima H."/>
            <person name="Tapia R."/>
            <person name="Kyrpides N."/>
            <person name="Ivanova N."/>
            <person name="Pagani I."/>
            <person name="Cheng J.F."/>
            <person name="Goodwin L."/>
            <person name="Han C."/>
            <person name="Hauser L."/>
            <person name="Land M.L."/>
            <person name="Lapidus A."/>
            <person name="Lucas S."/>
            <person name="Pitluck S."/>
            <person name="Woyke T."/>
            <person name="Stein L."/>
            <person name="Murrell J.C."/>
        </authorList>
    </citation>
    <scope>NUCLEOTIDE SEQUENCE [LARGE SCALE GENOMIC DNA]</scope>
    <source>
        <strain evidence="11 12">MC09</strain>
    </source>
</reference>
<dbReference type="GO" id="GO:0007155">
    <property type="term" value="P:cell adhesion"/>
    <property type="evidence" value="ECO:0007669"/>
    <property type="project" value="InterPro"/>
</dbReference>
<dbReference type="InterPro" id="IPR012338">
    <property type="entry name" value="Beta-lactam/transpept-like"/>
</dbReference>
<dbReference type="InterPro" id="IPR018247">
    <property type="entry name" value="EF_Hand_1_Ca_BS"/>
</dbReference>
<name>G0A6C0_METMM</name>
<keyword evidence="3" id="KW-0378">Hydrolase</keyword>
<dbReference type="RefSeq" id="WP_013819975.1">
    <property type="nucleotide sequence ID" value="NC_015572.1"/>
</dbReference>
<keyword evidence="11" id="KW-0645">Protease</keyword>
<keyword evidence="11" id="KW-0121">Carboxypeptidase</keyword>
<dbReference type="InterPro" id="IPR003367">
    <property type="entry name" value="Thrombospondin_3-like_rpt"/>
</dbReference>
<dbReference type="PANTHER" id="PTHR35333">
    <property type="entry name" value="BETA-LACTAMASE"/>
    <property type="match status" value="1"/>
</dbReference>
<evidence type="ECO:0000313" key="12">
    <source>
        <dbReference type="Proteomes" id="UP000008888"/>
    </source>
</evidence>
<dbReference type="Pfam" id="PF00768">
    <property type="entry name" value="Peptidase_S11"/>
    <property type="match status" value="1"/>
</dbReference>
<dbReference type="AlphaFoldDB" id="G0A6C0"/>
<dbReference type="GO" id="GO:0030655">
    <property type="term" value="P:beta-lactam antibiotic catabolic process"/>
    <property type="evidence" value="ECO:0007669"/>
    <property type="project" value="InterPro"/>
</dbReference>
<dbReference type="GO" id="GO:0008800">
    <property type="term" value="F:beta-lactamase activity"/>
    <property type="evidence" value="ECO:0007669"/>
    <property type="project" value="InterPro"/>
</dbReference>
<dbReference type="PROSITE" id="PS00018">
    <property type="entry name" value="EF_HAND_1"/>
    <property type="match status" value="1"/>
</dbReference>
<evidence type="ECO:0000259" key="10">
    <source>
        <dbReference type="Pfam" id="PF00768"/>
    </source>
</evidence>